<dbReference type="RefSeq" id="XP_058325559.1">
    <property type="nucleotide sequence ID" value="XM_058480036.1"/>
</dbReference>
<reference evidence="2" key="2">
    <citation type="journal article" date="2023" name="IMA Fungus">
        <title>Comparative genomic study of the Penicillium genus elucidates a diverse pangenome and 15 lateral gene transfer events.</title>
        <authorList>
            <person name="Petersen C."/>
            <person name="Sorensen T."/>
            <person name="Nielsen M.R."/>
            <person name="Sondergaard T.E."/>
            <person name="Sorensen J.L."/>
            <person name="Fitzpatrick D.A."/>
            <person name="Frisvad J.C."/>
            <person name="Nielsen K.L."/>
        </authorList>
    </citation>
    <scope>NUCLEOTIDE SEQUENCE</scope>
    <source>
        <strain evidence="2">IBT 19713</strain>
    </source>
</reference>
<dbReference type="EMBL" id="JAPQKS010000009">
    <property type="protein sequence ID" value="KAJ5215062.1"/>
    <property type="molecule type" value="Genomic_DNA"/>
</dbReference>
<feature type="compositionally biased region" description="Basic residues" evidence="1">
    <location>
        <begin position="80"/>
        <end position="96"/>
    </location>
</feature>
<feature type="compositionally biased region" description="Basic residues" evidence="1">
    <location>
        <begin position="59"/>
        <end position="69"/>
    </location>
</feature>
<keyword evidence="3" id="KW-1185">Reference proteome</keyword>
<protein>
    <submittedName>
        <fullName evidence="2">Uncharacterized protein</fullName>
    </submittedName>
</protein>
<gene>
    <name evidence="2" type="ORF">N7468_010741</name>
</gene>
<name>A0A9W9N8B7_9EURO</name>
<dbReference type="GeneID" id="83207340"/>
<evidence type="ECO:0000256" key="1">
    <source>
        <dbReference type="SAM" id="MobiDB-lite"/>
    </source>
</evidence>
<dbReference type="Proteomes" id="UP001150941">
    <property type="component" value="Unassembled WGS sequence"/>
</dbReference>
<dbReference type="AlphaFoldDB" id="A0A9W9N8B7"/>
<sequence>MPPKKQGRSRADRSRPKDIHRRTPIAETQEDWEPWEFRHQAEMTQTSHRKGRNAEERAKSRRTSKLNWRRRSDEDQQGHPKARPIPKGKPTQHKGPRNTMRRDRRYWTGTLDSNEPERMEASGSHGGRQSSYIHMGIEDASDEDSQLFGRGMEDVADSDDQQYQIRYDGK</sequence>
<reference evidence="2" key="1">
    <citation type="submission" date="2022-11" db="EMBL/GenBank/DDBJ databases">
        <authorList>
            <person name="Petersen C."/>
        </authorList>
    </citation>
    <scope>NUCLEOTIDE SEQUENCE</scope>
    <source>
        <strain evidence="2">IBT 19713</strain>
    </source>
</reference>
<comment type="caution">
    <text evidence="2">The sequence shown here is derived from an EMBL/GenBank/DDBJ whole genome shotgun (WGS) entry which is preliminary data.</text>
</comment>
<feature type="region of interest" description="Disordered" evidence="1">
    <location>
        <begin position="1"/>
        <end position="131"/>
    </location>
</feature>
<evidence type="ECO:0000313" key="2">
    <source>
        <dbReference type="EMBL" id="KAJ5215062.1"/>
    </source>
</evidence>
<accession>A0A9W9N8B7</accession>
<organism evidence="2 3">
    <name type="scientific">Penicillium chermesinum</name>
    <dbReference type="NCBI Taxonomy" id="63820"/>
    <lineage>
        <taxon>Eukaryota</taxon>
        <taxon>Fungi</taxon>
        <taxon>Dikarya</taxon>
        <taxon>Ascomycota</taxon>
        <taxon>Pezizomycotina</taxon>
        <taxon>Eurotiomycetes</taxon>
        <taxon>Eurotiomycetidae</taxon>
        <taxon>Eurotiales</taxon>
        <taxon>Aspergillaceae</taxon>
        <taxon>Penicillium</taxon>
    </lineage>
</organism>
<evidence type="ECO:0000313" key="3">
    <source>
        <dbReference type="Proteomes" id="UP001150941"/>
    </source>
</evidence>
<proteinExistence type="predicted"/>